<dbReference type="EMBL" id="OMOI01000001">
    <property type="protein sequence ID" value="SPF76170.1"/>
    <property type="molecule type" value="Genomic_DNA"/>
</dbReference>
<dbReference type="RefSeq" id="WP_108856197.1">
    <property type="nucleotide sequence ID" value="NZ_OMOI01000001.1"/>
</dbReference>
<evidence type="ECO:0000313" key="1">
    <source>
        <dbReference type="EMBL" id="SPF76170.1"/>
    </source>
</evidence>
<reference evidence="1 2" key="1">
    <citation type="submission" date="2018-03" db="EMBL/GenBank/DDBJ databases">
        <authorList>
            <person name="Keele B.F."/>
        </authorList>
    </citation>
    <scope>NUCLEOTIDE SEQUENCE [LARGE SCALE GENOMIC DNA]</scope>
    <source>
        <strain evidence="1 2">CECT 8811</strain>
    </source>
</reference>
<accession>A0A2R8AJI5</accession>
<proteinExistence type="predicted"/>
<organism evidence="1 2">
    <name type="scientific">Aliiroseovarius pelagivivens</name>
    <dbReference type="NCBI Taxonomy" id="1639690"/>
    <lineage>
        <taxon>Bacteria</taxon>
        <taxon>Pseudomonadati</taxon>
        <taxon>Pseudomonadota</taxon>
        <taxon>Alphaproteobacteria</taxon>
        <taxon>Rhodobacterales</taxon>
        <taxon>Paracoccaceae</taxon>
        <taxon>Aliiroseovarius</taxon>
    </lineage>
</organism>
<keyword evidence="2" id="KW-1185">Reference proteome</keyword>
<dbReference type="OrthoDB" id="7868545at2"/>
<gene>
    <name evidence="1" type="ORF">ALP8811_01171</name>
</gene>
<name>A0A2R8AJI5_9RHOB</name>
<evidence type="ECO:0000313" key="2">
    <source>
        <dbReference type="Proteomes" id="UP000244911"/>
    </source>
</evidence>
<sequence length="95" mass="10862">MLGLVLWYDDKTGNGLVWCEDQGPLACIRSRDTVLEGIDRLEQGQLVRCKVAKRDEHRMVMIVTGVEGDIPSEDLRNILTQNRERRERPSLKVVA</sequence>
<dbReference type="Proteomes" id="UP000244911">
    <property type="component" value="Unassembled WGS sequence"/>
</dbReference>
<evidence type="ECO:0008006" key="3">
    <source>
        <dbReference type="Google" id="ProtNLM"/>
    </source>
</evidence>
<dbReference type="AlphaFoldDB" id="A0A2R8AJI5"/>
<protein>
    <recommendedName>
        <fullName evidence="3">S1 motif domain-containing protein</fullName>
    </recommendedName>
</protein>